<keyword evidence="3" id="KW-1185">Reference proteome</keyword>
<name>A0A3L8RS21_CHLGU</name>
<comment type="caution">
    <text evidence="2">The sequence shown here is derived from an EMBL/GenBank/DDBJ whole genome shotgun (WGS) entry which is preliminary data.</text>
</comment>
<evidence type="ECO:0000313" key="3">
    <source>
        <dbReference type="Proteomes" id="UP000276834"/>
    </source>
</evidence>
<accession>A0A3L8RS21</accession>
<gene>
    <name evidence="2" type="ORF">DV515_00016609</name>
</gene>
<proteinExistence type="predicted"/>
<keyword evidence="1" id="KW-0732">Signal</keyword>
<dbReference type="EMBL" id="QUSF01000367">
    <property type="protein sequence ID" value="RLV82477.1"/>
    <property type="molecule type" value="Genomic_DNA"/>
</dbReference>
<organism evidence="2 3">
    <name type="scientific">Chloebia gouldiae</name>
    <name type="common">Gouldian finch</name>
    <name type="synonym">Erythrura gouldiae</name>
    <dbReference type="NCBI Taxonomy" id="44316"/>
    <lineage>
        <taxon>Eukaryota</taxon>
        <taxon>Metazoa</taxon>
        <taxon>Chordata</taxon>
        <taxon>Craniata</taxon>
        <taxon>Vertebrata</taxon>
        <taxon>Euteleostomi</taxon>
        <taxon>Archelosauria</taxon>
        <taxon>Archosauria</taxon>
        <taxon>Dinosauria</taxon>
        <taxon>Saurischia</taxon>
        <taxon>Theropoda</taxon>
        <taxon>Coelurosauria</taxon>
        <taxon>Aves</taxon>
        <taxon>Neognathae</taxon>
        <taxon>Neoaves</taxon>
        <taxon>Telluraves</taxon>
        <taxon>Australaves</taxon>
        <taxon>Passeriformes</taxon>
        <taxon>Passeroidea</taxon>
        <taxon>Passeridae</taxon>
        <taxon>Chloebia</taxon>
    </lineage>
</organism>
<feature type="signal peptide" evidence="1">
    <location>
        <begin position="1"/>
        <end position="25"/>
    </location>
</feature>
<feature type="chain" id="PRO_5018106249" evidence="1">
    <location>
        <begin position="26"/>
        <end position="215"/>
    </location>
</feature>
<evidence type="ECO:0000256" key="1">
    <source>
        <dbReference type="SAM" id="SignalP"/>
    </source>
</evidence>
<dbReference type="Proteomes" id="UP000276834">
    <property type="component" value="Unassembled WGS sequence"/>
</dbReference>
<protein>
    <submittedName>
        <fullName evidence="2">Uncharacterized protein</fullName>
    </submittedName>
</protein>
<sequence length="215" mass="24081">MSTTVSGYLMMQVSLWVTAKGLGHARPTDRQHSWKGDMGESWKRAGKEGKMRKKPFFGVMGNIWDKYWGFRNRVMGIYGKLGAQVGVGFGRNSGGSWIWQELSREGGKNEKKIILGVMGNIWDKYWGFHNVVMGIYGKLGAQAGVGFDLELSRERRKNEEKKPIPGVAGNIWDKYQGFRNVVMGIYGKLGAQAGVGFGQELSRARGENEKKKIIL</sequence>
<dbReference type="AlphaFoldDB" id="A0A3L8RS21"/>
<evidence type="ECO:0000313" key="2">
    <source>
        <dbReference type="EMBL" id="RLV82477.1"/>
    </source>
</evidence>
<reference evidence="2 3" key="1">
    <citation type="journal article" date="2018" name="Proc. R. Soc. B">
        <title>A non-coding region near Follistatin controls head colour polymorphism in the Gouldian finch.</title>
        <authorList>
            <person name="Toomey M.B."/>
            <person name="Marques C.I."/>
            <person name="Andrade P."/>
            <person name="Araujo P.M."/>
            <person name="Sabatino S."/>
            <person name="Gazda M.A."/>
            <person name="Afonso S."/>
            <person name="Lopes R.J."/>
            <person name="Corbo J.C."/>
            <person name="Carneiro M."/>
        </authorList>
    </citation>
    <scope>NUCLEOTIDE SEQUENCE [LARGE SCALE GENOMIC DNA]</scope>
    <source>
        <strain evidence="2">Red01</strain>
        <tissue evidence="2">Muscle</tissue>
    </source>
</reference>
<feature type="non-terminal residue" evidence="2">
    <location>
        <position position="215"/>
    </location>
</feature>